<reference evidence="11 12" key="1">
    <citation type="journal article" date="2015" name="Front. Microbiol.">
        <title>Genome sequence of the plant growth promoting endophytic yeast Rhodotorula graminis WP1.</title>
        <authorList>
            <person name="Firrincieli A."/>
            <person name="Otillar R."/>
            <person name="Salamov A."/>
            <person name="Schmutz J."/>
            <person name="Khan Z."/>
            <person name="Redman R.S."/>
            <person name="Fleck N.D."/>
            <person name="Lindquist E."/>
            <person name="Grigoriev I.V."/>
            <person name="Doty S.L."/>
        </authorList>
    </citation>
    <scope>NUCLEOTIDE SEQUENCE [LARGE SCALE GENOMIC DNA]</scope>
    <source>
        <strain evidence="11 12">WP1</strain>
    </source>
</reference>
<dbReference type="GO" id="GO:0032259">
    <property type="term" value="P:methylation"/>
    <property type="evidence" value="ECO:0007669"/>
    <property type="project" value="UniProtKB-KW"/>
</dbReference>
<dbReference type="PROSITE" id="PS50868">
    <property type="entry name" value="POST_SET"/>
    <property type="match status" value="1"/>
</dbReference>
<dbReference type="GO" id="GO:0042054">
    <property type="term" value="F:histone methyltransferase activity"/>
    <property type="evidence" value="ECO:0007669"/>
    <property type="project" value="InterPro"/>
</dbReference>
<dbReference type="RefSeq" id="XP_018268323.1">
    <property type="nucleotide sequence ID" value="XM_018418176.1"/>
</dbReference>
<keyword evidence="2" id="KW-0158">Chromosome</keyword>
<feature type="compositionally biased region" description="Polar residues" evidence="8">
    <location>
        <begin position="233"/>
        <end position="248"/>
    </location>
</feature>
<gene>
    <name evidence="11" type="ORF">RHOBADRAFT_56087</name>
</gene>
<dbReference type="STRING" id="578459.A0A0P9ESI9"/>
<dbReference type="InterPro" id="IPR003616">
    <property type="entry name" value="Post-SET_dom"/>
</dbReference>
<feature type="region of interest" description="Disordered" evidence="8">
    <location>
        <begin position="1296"/>
        <end position="1335"/>
    </location>
</feature>
<evidence type="ECO:0000256" key="7">
    <source>
        <dbReference type="ARBA" id="ARBA00022833"/>
    </source>
</evidence>
<feature type="compositionally biased region" description="Low complexity" evidence="8">
    <location>
        <begin position="847"/>
        <end position="858"/>
    </location>
</feature>
<dbReference type="InterPro" id="IPR007728">
    <property type="entry name" value="Pre-SET_dom"/>
</dbReference>
<accession>A0A0P9ESI9</accession>
<evidence type="ECO:0000256" key="5">
    <source>
        <dbReference type="ARBA" id="ARBA00022691"/>
    </source>
</evidence>
<keyword evidence="6" id="KW-0479">Metal-binding</keyword>
<evidence type="ECO:0000256" key="1">
    <source>
        <dbReference type="ARBA" id="ARBA00004286"/>
    </source>
</evidence>
<feature type="compositionally biased region" description="Low complexity" evidence="8">
    <location>
        <begin position="359"/>
        <end position="385"/>
    </location>
</feature>
<keyword evidence="12" id="KW-1185">Reference proteome</keyword>
<feature type="compositionally biased region" description="Low complexity" evidence="8">
    <location>
        <begin position="588"/>
        <end position="611"/>
    </location>
</feature>
<evidence type="ECO:0000256" key="3">
    <source>
        <dbReference type="ARBA" id="ARBA00022603"/>
    </source>
</evidence>
<evidence type="ECO:0000256" key="8">
    <source>
        <dbReference type="SAM" id="MobiDB-lite"/>
    </source>
</evidence>
<dbReference type="Proteomes" id="UP000053890">
    <property type="component" value="Unassembled WGS sequence"/>
</dbReference>
<sequence length="1465" mass="152185">MPSGSDSSSSDLEIIGSSTSLSPAPAARSFGTSPQRQSASSAQPGSRPAPDGASGSSPQVGAAAPARGSRGSTVQQDVSKGKGKGKSVETIEISSSDDSDEERLPLPSTLSQTRPRLLAKPQPRFSLPHPSTAHRPRPVPRRSEPAARSLATVTLSSSGSEGDDEKLSRPVAAVSARPTSSQGAAASGTTRPEDGLSVGLIVPRAAVQGQDAARTRSSPAPATSTPSRDAARPSTSAPEKHATTSQAHPSPVLSRLPASIRKGASRAASRPGTTVVEPPSTVASTSAPRTSFPSPRPRLPSSSQPRVRASPLSHTSDAGPVRASSPPASGQHEPAPSANRLPTDILSKYGLATPSTSSAVPRAALEPARRAPAVSNASAARATSSVESDVEFVRVGRLAVRASSSSDPQPDPQPDLQIAAQPQSLAHGRVATVARESPSEAAPRASPGPSAKPVELVGLSATPRAAERLRSAAVGAGASSTSSSAAQASSAAAAAVGGPAPGTAAASVGSAGTRTSPTVEDQARGGEREQQEEIVEKQEPPSVPGRAGKTAAAAAPAAPGPGRTSLDAVASHKPDPDDQLGATDELAQHAAAAPDQVAATARAPRAAAVVAQHKDPSSPGASRPAHAGAVPVVPASSTAVGSARQPAPVGGRASESRPVSRAGDSDSHIREGIVEDQEDGGEKGRGAAALGGTVGAQGRPAPHVLDSPASSRATSQSSSTASVAPARLNTARKSTGGLVPGAARSRPVARKSMGSRQAGPVQAPSSATSSTGSASPAPSVLSRGAGTARKSTGGRPVRAPAAPTRSSTSTSSSSSLSSASSSDAGDSDSSASAPARAGAAPPRPPERAVASSSLALPAPEMPKGSLPTSTARRPVTGRKSNGGRAPVAPSRSAHSAEPSSAALPAKRKGPPSPASSTTSTDAPQKKRRRYADDEIVTADAAKEREQLGLSRRLRKSRSRAGEVVVEQAEPLVLEPDTAVAVGMGDQGKVDDIEDKIEQFKRIEASERPWNRLIAGPSYNLDAEFDITIQNEVNRRERRWARRHPDKHLLRESYKTLFELMILEANAKEYSPHRPERRPKIRVLPPTGQSAHHWSSPPFEFIYTNRVIYSDGICPVQAPGCGCKGNCGSSSNRAKCACRRRQIESSTTRPGGVERSGHRDFAYDDGKLVDVVFNRLEPIIECNSECGCGPECVNRIVGLRPSVSVDIYHTGQNGWGVRLAPTYKNELGETHVARVIERGEPLAIYAGELLRTPDAVARDDLVYSYLNRTYIYDLDSWTIPEDIQALAPLNAPSQSDIVQKDSSHMSAEHAAPSSKGKGKSKSKKKPTPAPAEEVDNTPTFSSLYSIDAFNVGNWTRFANHVCEGFNVAPRPVYVDDGDVSRPLWVYFALRDIMPGEEINISYAGEEEPDPSAWGYTRAQWRAAADKSRREADKAHRCYCGKPLCRGRMFNNDEAAFWERGDGLARS</sequence>
<proteinExistence type="predicted"/>
<feature type="domain" description="SET" evidence="9">
    <location>
        <begin position="1096"/>
        <end position="1402"/>
    </location>
</feature>
<feature type="compositionally biased region" description="Basic and acidic residues" evidence="8">
    <location>
        <begin position="663"/>
        <end position="673"/>
    </location>
</feature>
<keyword evidence="3" id="KW-0489">Methyltransferase</keyword>
<dbReference type="InterPro" id="IPR046341">
    <property type="entry name" value="SET_dom_sf"/>
</dbReference>
<feature type="compositionally biased region" description="Low complexity" evidence="8">
    <location>
        <begin position="763"/>
        <end position="779"/>
    </location>
</feature>
<dbReference type="Gene3D" id="2.170.270.10">
    <property type="entry name" value="SET domain"/>
    <property type="match status" value="1"/>
</dbReference>
<dbReference type="InterPro" id="IPR001214">
    <property type="entry name" value="SET_dom"/>
</dbReference>
<dbReference type="PROSITE" id="PS50280">
    <property type="entry name" value="SET"/>
    <property type="match status" value="1"/>
</dbReference>
<dbReference type="EMBL" id="KQ474088">
    <property type="protein sequence ID" value="KPV72274.1"/>
    <property type="molecule type" value="Genomic_DNA"/>
</dbReference>
<dbReference type="OrthoDB" id="308383at2759"/>
<feature type="compositionally biased region" description="Polar residues" evidence="8">
    <location>
        <begin position="151"/>
        <end position="160"/>
    </location>
</feature>
<dbReference type="SMART" id="SM00317">
    <property type="entry name" value="SET"/>
    <property type="match status" value="1"/>
</dbReference>
<feature type="compositionally biased region" description="Low complexity" evidence="8">
    <location>
        <begin position="286"/>
        <end position="308"/>
    </location>
</feature>
<dbReference type="PANTHER" id="PTHR46223">
    <property type="entry name" value="HISTONE-LYSINE N-METHYLTRANSFERASE SUV39H"/>
    <property type="match status" value="1"/>
</dbReference>
<dbReference type="Pfam" id="PF00856">
    <property type="entry name" value="SET"/>
    <property type="match status" value="1"/>
</dbReference>
<feature type="compositionally biased region" description="Polar residues" evidence="8">
    <location>
        <begin position="177"/>
        <end position="190"/>
    </location>
</feature>
<feature type="region of interest" description="Disordered" evidence="8">
    <location>
        <begin position="1"/>
        <end position="934"/>
    </location>
</feature>
<feature type="compositionally biased region" description="Low complexity" evidence="8">
    <location>
        <begin position="61"/>
        <end position="72"/>
    </location>
</feature>
<feature type="compositionally biased region" description="Low complexity" evidence="8">
    <location>
        <begin position="33"/>
        <end position="50"/>
    </location>
</feature>
<feature type="compositionally biased region" description="Low complexity" evidence="8">
    <location>
        <begin position="624"/>
        <end position="643"/>
    </location>
</feature>
<feature type="compositionally biased region" description="Basic and acidic residues" evidence="8">
    <location>
        <begin position="521"/>
        <end position="539"/>
    </location>
</feature>
<feature type="compositionally biased region" description="Low complexity" evidence="8">
    <location>
        <begin position="402"/>
        <end position="423"/>
    </location>
</feature>
<dbReference type="GeneID" id="28978624"/>
<feature type="compositionally biased region" description="Basic and acidic residues" evidence="8">
    <location>
        <begin position="1297"/>
        <end position="1306"/>
    </location>
</feature>
<feature type="domain" description="Post-SET" evidence="10">
    <location>
        <begin position="1432"/>
        <end position="1448"/>
    </location>
</feature>
<evidence type="ECO:0000313" key="11">
    <source>
        <dbReference type="EMBL" id="KPV72274.1"/>
    </source>
</evidence>
<dbReference type="InterPro" id="IPR050973">
    <property type="entry name" value="H3K9_Histone-Lys_N-MTase"/>
</dbReference>
<comment type="subcellular location">
    <subcellularLocation>
        <location evidence="1">Chromosome</location>
    </subcellularLocation>
</comment>
<keyword evidence="5" id="KW-0949">S-adenosyl-L-methionine</keyword>
<dbReference type="OMA" id="VESCCFR"/>
<feature type="compositionally biased region" description="Low complexity" evidence="8">
    <location>
        <begin position="798"/>
        <end position="840"/>
    </location>
</feature>
<name>A0A0P9ESI9_RHOGW</name>
<evidence type="ECO:0000313" key="12">
    <source>
        <dbReference type="Proteomes" id="UP000053890"/>
    </source>
</evidence>
<evidence type="ECO:0008006" key="13">
    <source>
        <dbReference type="Google" id="ProtNLM"/>
    </source>
</evidence>
<feature type="compositionally biased region" description="Low complexity" evidence="8">
    <location>
        <begin position="471"/>
        <end position="513"/>
    </location>
</feature>
<dbReference type="GO" id="GO:0008270">
    <property type="term" value="F:zinc ion binding"/>
    <property type="evidence" value="ECO:0007669"/>
    <property type="project" value="InterPro"/>
</dbReference>
<evidence type="ECO:0000256" key="6">
    <source>
        <dbReference type="ARBA" id="ARBA00022723"/>
    </source>
</evidence>
<dbReference type="SUPFAM" id="SSF82199">
    <property type="entry name" value="SET domain"/>
    <property type="match status" value="1"/>
</dbReference>
<evidence type="ECO:0000259" key="10">
    <source>
        <dbReference type="PROSITE" id="PS50868"/>
    </source>
</evidence>
<feature type="compositionally biased region" description="Low complexity" evidence="8">
    <location>
        <begin position="707"/>
        <end position="726"/>
    </location>
</feature>
<evidence type="ECO:0000259" key="9">
    <source>
        <dbReference type="PROSITE" id="PS50280"/>
    </source>
</evidence>
<dbReference type="PANTHER" id="PTHR46223:SF3">
    <property type="entry name" value="HISTONE-LYSINE N-METHYLTRANSFERASE SET-23"/>
    <property type="match status" value="1"/>
</dbReference>
<evidence type="ECO:0000256" key="2">
    <source>
        <dbReference type="ARBA" id="ARBA00022454"/>
    </source>
</evidence>
<keyword evidence="4" id="KW-0808">Transferase</keyword>
<organism evidence="11 12">
    <name type="scientific">Rhodotorula graminis (strain WP1)</name>
    <dbReference type="NCBI Taxonomy" id="578459"/>
    <lineage>
        <taxon>Eukaryota</taxon>
        <taxon>Fungi</taxon>
        <taxon>Dikarya</taxon>
        <taxon>Basidiomycota</taxon>
        <taxon>Pucciniomycotina</taxon>
        <taxon>Microbotryomycetes</taxon>
        <taxon>Sporidiobolales</taxon>
        <taxon>Sporidiobolaceae</taxon>
        <taxon>Rhodotorula</taxon>
    </lineage>
</organism>
<evidence type="ECO:0000256" key="4">
    <source>
        <dbReference type="ARBA" id="ARBA00022679"/>
    </source>
</evidence>
<feature type="compositionally biased region" description="Low complexity" evidence="8">
    <location>
        <begin position="211"/>
        <end position="228"/>
    </location>
</feature>
<dbReference type="GO" id="GO:0005634">
    <property type="term" value="C:nucleus"/>
    <property type="evidence" value="ECO:0007669"/>
    <property type="project" value="InterPro"/>
</dbReference>
<protein>
    <recommendedName>
        <fullName evidence="13">SET domain-containing protein</fullName>
    </recommendedName>
</protein>
<feature type="compositionally biased region" description="Low complexity" evidence="8">
    <location>
        <begin position="1"/>
        <end position="20"/>
    </location>
</feature>
<dbReference type="GO" id="GO:0005694">
    <property type="term" value="C:chromosome"/>
    <property type="evidence" value="ECO:0007669"/>
    <property type="project" value="UniProtKB-SubCell"/>
</dbReference>
<keyword evidence="7" id="KW-0862">Zinc</keyword>
<feature type="compositionally biased region" description="Low complexity" evidence="8">
    <location>
        <begin position="544"/>
        <end position="564"/>
    </location>
</feature>
<dbReference type="Pfam" id="PF05033">
    <property type="entry name" value="Pre-SET"/>
    <property type="match status" value="1"/>
</dbReference>
<feature type="compositionally biased region" description="Basic residues" evidence="8">
    <location>
        <begin position="1315"/>
        <end position="1325"/>
    </location>
</feature>